<dbReference type="Pfam" id="PF01882">
    <property type="entry name" value="DUF58"/>
    <property type="match status" value="1"/>
</dbReference>
<comment type="caution">
    <text evidence="3">The sequence shown here is derived from an EMBL/GenBank/DDBJ whole genome shotgun (WGS) entry which is preliminary data.</text>
</comment>
<protein>
    <submittedName>
        <fullName evidence="3">Uncharacterized protein (DUF58 family)</fullName>
    </submittedName>
</protein>
<dbReference type="Proteomes" id="UP000248806">
    <property type="component" value="Unassembled WGS sequence"/>
</dbReference>
<keyword evidence="1" id="KW-0472">Membrane</keyword>
<keyword evidence="1" id="KW-1133">Transmembrane helix</keyword>
<name>A0A326U1B7_THEHA</name>
<feature type="domain" description="DUF58" evidence="2">
    <location>
        <begin position="222"/>
        <end position="337"/>
    </location>
</feature>
<evidence type="ECO:0000256" key="1">
    <source>
        <dbReference type="SAM" id="Phobius"/>
    </source>
</evidence>
<dbReference type="RefSeq" id="WP_111324880.1">
    <property type="nucleotide sequence ID" value="NZ_BIFX01000001.1"/>
</dbReference>
<evidence type="ECO:0000259" key="2">
    <source>
        <dbReference type="Pfam" id="PF01882"/>
    </source>
</evidence>
<dbReference type="EMBL" id="QKUF01000021">
    <property type="protein sequence ID" value="PZW24682.1"/>
    <property type="molecule type" value="Genomic_DNA"/>
</dbReference>
<gene>
    <name evidence="3" type="ORF">EI42_04564</name>
</gene>
<organism evidence="3 4">
    <name type="scientific">Thermosporothrix hazakensis</name>
    <dbReference type="NCBI Taxonomy" id="644383"/>
    <lineage>
        <taxon>Bacteria</taxon>
        <taxon>Bacillati</taxon>
        <taxon>Chloroflexota</taxon>
        <taxon>Ktedonobacteria</taxon>
        <taxon>Ktedonobacterales</taxon>
        <taxon>Thermosporotrichaceae</taxon>
        <taxon>Thermosporothrix</taxon>
    </lineage>
</organism>
<feature type="transmembrane region" description="Helical" evidence="1">
    <location>
        <begin position="21"/>
        <end position="54"/>
    </location>
</feature>
<proteinExistence type="predicted"/>
<dbReference type="PANTHER" id="PTHR34351:SF2">
    <property type="entry name" value="DUF58 DOMAIN-CONTAINING PROTEIN"/>
    <property type="match status" value="1"/>
</dbReference>
<keyword evidence="1" id="KW-0812">Transmembrane</keyword>
<evidence type="ECO:0000313" key="4">
    <source>
        <dbReference type="Proteomes" id="UP000248806"/>
    </source>
</evidence>
<dbReference type="OrthoDB" id="9789943at2"/>
<reference evidence="3 4" key="1">
    <citation type="submission" date="2018-06" db="EMBL/GenBank/DDBJ databases">
        <title>Genomic Encyclopedia of Archaeal and Bacterial Type Strains, Phase II (KMG-II): from individual species to whole genera.</title>
        <authorList>
            <person name="Goeker M."/>
        </authorList>
    </citation>
    <scope>NUCLEOTIDE SEQUENCE [LARGE SCALE GENOMIC DNA]</scope>
    <source>
        <strain evidence="3 4">ATCC BAA-1881</strain>
    </source>
</reference>
<dbReference type="AlphaFoldDB" id="A0A326U1B7"/>
<keyword evidence="4" id="KW-1185">Reference proteome</keyword>
<dbReference type="PANTHER" id="PTHR34351">
    <property type="entry name" value="SLR1927 PROTEIN-RELATED"/>
    <property type="match status" value="1"/>
</dbReference>
<sequence length="459" mass="51700">MMGSKSQGPRGLGQGKSITDAIWYLVSIALIILGILIHQPLLVVVGILLLLVIGTTDIWSRYCLTDLSYHRSFDQQRVLFGEEVKMSVTVENAKILPLPWLEVTDTVPRSLPIEEQEVRSAPLSNVGRLESLFSPGWYERITRQYTLKCLQRGVHTFGPTQLRSGDAFGFLSQEQELNNQQHVLVYPLVVPVTRFGLPARHPFGDRRAPRRLLEDPSRIIGVREYRYGDSMRRVHWKATARSLQLQSKIYDATTTYTLAIFLNIDTRPDAYYAIHPELQELSICAAASVAAWGLDNGYAVGLYANTMMFLPDEQESAQHTANLEARLAQELKKRRIRLPPSSSEDQRKRVMEVLARIQGFFGSEIEEVLQAEQAQMASGTSVVLITSTLNDRVVDQLARMRRRGHAVTILFAGDAPPPTGIAGASIYHIGGEQTWKELLDHYSKPEAERAQEQEVTFQF</sequence>
<dbReference type="InterPro" id="IPR002881">
    <property type="entry name" value="DUF58"/>
</dbReference>
<evidence type="ECO:0000313" key="3">
    <source>
        <dbReference type="EMBL" id="PZW24682.1"/>
    </source>
</evidence>
<accession>A0A326U1B7</accession>